<gene>
    <name evidence="3" type="ORF">CU097_009679</name>
</gene>
<protein>
    <recommendedName>
        <fullName evidence="5">Mid2 domain-containing protein</fullName>
    </recommendedName>
</protein>
<accession>A0A367J9W5</accession>
<dbReference type="GO" id="GO:0030427">
    <property type="term" value="C:site of polarized growth"/>
    <property type="evidence" value="ECO:0007669"/>
    <property type="project" value="TreeGrafter"/>
</dbReference>
<feature type="compositionally biased region" description="Polar residues" evidence="1">
    <location>
        <begin position="283"/>
        <end position="294"/>
    </location>
</feature>
<proteinExistence type="predicted"/>
<evidence type="ECO:0008006" key="5">
    <source>
        <dbReference type="Google" id="ProtNLM"/>
    </source>
</evidence>
<name>A0A367J9W5_RHIAZ</name>
<evidence type="ECO:0000256" key="1">
    <source>
        <dbReference type="SAM" id="MobiDB-lite"/>
    </source>
</evidence>
<keyword evidence="4" id="KW-1185">Reference proteome</keyword>
<dbReference type="PANTHER" id="PTHR35778">
    <property type="entry name" value="SIGNALING MUCIN HKR1-RELATED"/>
    <property type="match status" value="1"/>
</dbReference>
<dbReference type="AlphaFoldDB" id="A0A367J9W5"/>
<dbReference type="GO" id="GO:0005576">
    <property type="term" value="C:extracellular region"/>
    <property type="evidence" value="ECO:0007669"/>
    <property type="project" value="TreeGrafter"/>
</dbReference>
<dbReference type="GO" id="GO:0006972">
    <property type="term" value="P:hyperosmotic response"/>
    <property type="evidence" value="ECO:0007669"/>
    <property type="project" value="TreeGrafter"/>
</dbReference>
<feature type="compositionally biased region" description="Low complexity" evidence="1">
    <location>
        <begin position="56"/>
        <end position="106"/>
    </location>
</feature>
<evidence type="ECO:0000313" key="4">
    <source>
        <dbReference type="Proteomes" id="UP000252139"/>
    </source>
</evidence>
<feature type="transmembrane region" description="Helical" evidence="2">
    <location>
        <begin position="310"/>
        <end position="334"/>
    </location>
</feature>
<dbReference type="PANTHER" id="PTHR35778:SF1">
    <property type="entry name" value="SIGNALING MUCIN HKR1-RELATED"/>
    <property type="match status" value="1"/>
</dbReference>
<dbReference type="Proteomes" id="UP000252139">
    <property type="component" value="Unassembled WGS sequence"/>
</dbReference>
<sequence>SPSPTTHESTKTTNSEETPTSTDSSSTKEPTPTATTDSTTSTDSTSTETSTEKETPTSTANTSTSSSNETPSTPTPTSTETSSSTTESTTESSTTDTSSSSSTSTMFVPTSTYRYQTLSWLTAPFSIPPTSNSASPATPSPTPNSGSIPDYIAPNVDAIIPSTSSYVTMKFLRLSYTQMVHDAVLTAQFVQTLPVYISKSLNISTDDVIVVTITSAPAGSKRKRSTDSGDGVIVSMAIPSDEVPKLQDMIKDRNSTLYSPNNGQLASLVDPSYFVANTATSGNVSSRQSVDDPNSPTSSSSSGGGLSKGALIGICVSVGIIVYAAATVVVYKVYQRKKAAKEQQAMAEHEIFAQSISEPIMQDNSLGWNNSHMIPQPPHLAQYRHYGNASGSNHQW</sequence>
<dbReference type="GO" id="GO:0031505">
    <property type="term" value="P:fungal-type cell wall organization"/>
    <property type="evidence" value="ECO:0007669"/>
    <property type="project" value="TreeGrafter"/>
</dbReference>
<organism evidence="3 4">
    <name type="scientific">Rhizopus azygosporus</name>
    <name type="common">Rhizopus microsporus var. azygosporus</name>
    <dbReference type="NCBI Taxonomy" id="86630"/>
    <lineage>
        <taxon>Eukaryota</taxon>
        <taxon>Fungi</taxon>
        <taxon>Fungi incertae sedis</taxon>
        <taxon>Mucoromycota</taxon>
        <taxon>Mucoromycotina</taxon>
        <taxon>Mucoromycetes</taxon>
        <taxon>Mucorales</taxon>
        <taxon>Mucorineae</taxon>
        <taxon>Rhizopodaceae</taxon>
        <taxon>Rhizopus</taxon>
    </lineage>
</organism>
<dbReference type="OrthoDB" id="2443140at2759"/>
<keyword evidence="2" id="KW-0472">Membrane</keyword>
<dbReference type="GO" id="GO:0001402">
    <property type="term" value="P:signal transduction involved in filamentous growth"/>
    <property type="evidence" value="ECO:0007669"/>
    <property type="project" value="TreeGrafter"/>
</dbReference>
<dbReference type="EMBL" id="PJQL01001848">
    <property type="protein sequence ID" value="RCH86531.1"/>
    <property type="molecule type" value="Genomic_DNA"/>
</dbReference>
<comment type="caution">
    <text evidence="3">The sequence shown here is derived from an EMBL/GenBank/DDBJ whole genome shotgun (WGS) entry which is preliminary data.</text>
</comment>
<dbReference type="GO" id="GO:0009986">
    <property type="term" value="C:cell surface"/>
    <property type="evidence" value="ECO:0007669"/>
    <property type="project" value="TreeGrafter"/>
</dbReference>
<keyword evidence="2" id="KW-0812">Transmembrane</keyword>
<feature type="compositionally biased region" description="Low complexity" evidence="1">
    <location>
        <begin position="1"/>
        <end position="49"/>
    </location>
</feature>
<dbReference type="GO" id="GO:0005886">
    <property type="term" value="C:plasma membrane"/>
    <property type="evidence" value="ECO:0007669"/>
    <property type="project" value="InterPro"/>
</dbReference>
<keyword evidence="2" id="KW-1133">Transmembrane helix</keyword>
<evidence type="ECO:0000256" key="2">
    <source>
        <dbReference type="SAM" id="Phobius"/>
    </source>
</evidence>
<reference evidence="3 4" key="1">
    <citation type="journal article" date="2018" name="G3 (Bethesda)">
        <title>Phylogenetic and Phylogenomic Definition of Rhizopus Species.</title>
        <authorList>
            <person name="Gryganskyi A.P."/>
            <person name="Golan J."/>
            <person name="Dolatabadi S."/>
            <person name="Mondo S."/>
            <person name="Robb S."/>
            <person name="Idnurm A."/>
            <person name="Muszewska A."/>
            <person name="Steczkiewicz K."/>
            <person name="Masonjones S."/>
            <person name="Liao H.L."/>
            <person name="Gajdeczka M.T."/>
            <person name="Anike F."/>
            <person name="Vuek A."/>
            <person name="Anishchenko I.M."/>
            <person name="Voigt K."/>
            <person name="de Hoog G.S."/>
            <person name="Smith M.E."/>
            <person name="Heitman J."/>
            <person name="Vilgalys R."/>
            <person name="Stajich J.E."/>
        </authorList>
    </citation>
    <scope>NUCLEOTIDE SEQUENCE [LARGE SCALE GENOMIC DNA]</scope>
    <source>
        <strain evidence="3 4">CBS 357.93</strain>
    </source>
</reference>
<dbReference type="GO" id="GO:0007232">
    <property type="term" value="P:osmosensory signaling pathway via Sho1 osmosensor"/>
    <property type="evidence" value="ECO:0007669"/>
    <property type="project" value="InterPro"/>
</dbReference>
<dbReference type="InterPro" id="IPR039295">
    <property type="entry name" value="MSB2"/>
</dbReference>
<dbReference type="GO" id="GO:0030010">
    <property type="term" value="P:establishment of cell polarity"/>
    <property type="evidence" value="ECO:0007669"/>
    <property type="project" value="TreeGrafter"/>
</dbReference>
<dbReference type="STRING" id="86630.A0A367J9W5"/>
<feature type="region of interest" description="Disordered" evidence="1">
    <location>
        <begin position="1"/>
        <end position="106"/>
    </location>
</feature>
<feature type="non-terminal residue" evidence="3">
    <location>
        <position position="1"/>
    </location>
</feature>
<dbReference type="GO" id="GO:0005034">
    <property type="term" value="F:osmosensor activity"/>
    <property type="evidence" value="ECO:0007669"/>
    <property type="project" value="InterPro"/>
</dbReference>
<evidence type="ECO:0000313" key="3">
    <source>
        <dbReference type="EMBL" id="RCH86531.1"/>
    </source>
</evidence>
<feature type="region of interest" description="Disordered" evidence="1">
    <location>
        <begin position="283"/>
        <end position="305"/>
    </location>
</feature>